<dbReference type="Proteomes" id="UP001597532">
    <property type="component" value="Unassembled WGS sequence"/>
</dbReference>
<dbReference type="RefSeq" id="WP_251805501.1">
    <property type="nucleotide sequence ID" value="NZ_CP166679.1"/>
</dbReference>
<proteinExistence type="predicted"/>
<dbReference type="NCBIfam" id="NF008333">
    <property type="entry name" value="PRK11118.1"/>
    <property type="match status" value="1"/>
</dbReference>
<gene>
    <name evidence="1" type="ORF">ACFS1K_12005</name>
</gene>
<dbReference type="Gene3D" id="3.30.70.100">
    <property type="match status" value="1"/>
</dbReference>
<dbReference type="InterPro" id="IPR014910">
    <property type="entry name" value="YdhR"/>
</dbReference>
<dbReference type="Pfam" id="PF08803">
    <property type="entry name" value="ydhR"/>
    <property type="match status" value="1"/>
</dbReference>
<keyword evidence="1" id="KW-0503">Monooxygenase</keyword>
<dbReference type="EMBL" id="JBHUOK010000030">
    <property type="protein sequence ID" value="MFD2790487.1"/>
    <property type="molecule type" value="Genomic_DNA"/>
</dbReference>
<comment type="caution">
    <text evidence="1">The sequence shown here is derived from an EMBL/GenBank/DDBJ whole genome shotgun (WGS) entry which is preliminary data.</text>
</comment>
<keyword evidence="1" id="KW-0560">Oxidoreductase</keyword>
<organism evidence="1 2">
    <name type="scientific">Arenibacter antarcticus</name>
    <dbReference type="NCBI Taxonomy" id="2040469"/>
    <lineage>
        <taxon>Bacteria</taxon>
        <taxon>Pseudomonadati</taxon>
        <taxon>Bacteroidota</taxon>
        <taxon>Flavobacteriia</taxon>
        <taxon>Flavobacteriales</taxon>
        <taxon>Flavobacteriaceae</taxon>
        <taxon>Arenibacter</taxon>
    </lineage>
</organism>
<dbReference type="PANTHER" id="PTHR39169:SF1">
    <property type="entry name" value="MONOOXYGENASE YDHR-RELATED"/>
    <property type="match status" value="1"/>
</dbReference>
<sequence>MAVLMCVDFPHKDIWGKEMADQMTELAQSIMKEPGCIWKFWTEDKNENIAGGVYLFDTRQNAENYLNMHSKRLEQWGYTDIRGKVFEINEQLSEICKAPLQF</sequence>
<name>A0ABW5VFN9_9FLAO</name>
<reference evidence="2" key="1">
    <citation type="journal article" date="2019" name="Int. J. Syst. Evol. Microbiol.">
        <title>The Global Catalogue of Microorganisms (GCM) 10K type strain sequencing project: providing services to taxonomists for standard genome sequencing and annotation.</title>
        <authorList>
            <consortium name="The Broad Institute Genomics Platform"/>
            <consortium name="The Broad Institute Genome Sequencing Center for Infectious Disease"/>
            <person name="Wu L."/>
            <person name="Ma J."/>
        </authorList>
    </citation>
    <scope>NUCLEOTIDE SEQUENCE [LARGE SCALE GENOMIC DNA]</scope>
    <source>
        <strain evidence="2">KCTC 52924</strain>
    </source>
</reference>
<protein>
    <submittedName>
        <fullName evidence="1">Monooxygenase</fullName>
    </submittedName>
</protein>
<dbReference type="SUPFAM" id="SSF54909">
    <property type="entry name" value="Dimeric alpha+beta barrel"/>
    <property type="match status" value="1"/>
</dbReference>
<dbReference type="PANTHER" id="PTHR39169">
    <property type="match status" value="1"/>
</dbReference>
<accession>A0ABW5VFN9</accession>
<dbReference type="InterPro" id="IPR011008">
    <property type="entry name" value="Dimeric_a/b-barrel"/>
</dbReference>
<dbReference type="GO" id="GO:0004497">
    <property type="term" value="F:monooxygenase activity"/>
    <property type="evidence" value="ECO:0007669"/>
    <property type="project" value="UniProtKB-KW"/>
</dbReference>
<keyword evidence="2" id="KW-1185">Reference proteome</keyword>
<evidence type="ECO:0000313" key="2">
    <source>
        <dbReference type="Proteomes" id="UP001597532"/>
    </source>
</evidence>
<evidence type="ECO:0000313" key="1">
    <source>
        <dbReference type="EMBL" id="MFD2790487.1"/>
    </source>
</evidence>